<reference evidence="3" key="3">
    <citation type="submission" date="2025-08" db="UniProtKB">
        <authorList>
            <consortium name="RefSeq"/>
        </authorList>
    </citation>
    <scope>IDENTIFICATION</scope>
    <source>
        <strain evidence="3">CBS 342.82</strain>
    </source>
</reference>
<feature type="region of interest" description="Disordered" evidence="1">
    <location>
        <begin position="84"/>
        <end position="110"/>
    </location>
</feature>
<feature type="compositionally biased region" description="Basic and acidic residues" evidence="1">
    <location>
        <begin position="101"/>
        <end position="110"/>
    </location>
</feature>
<evidence type="ECO:0000313" key="3">
    <source>
        <dbReference type="RefSeq" id="XP_033463231.1"/>
    </source>
</evidence>
<dbReference type="GeneID" id="54356678"/>
<proteinExistence type="predicted"/>
<keyword evidence="2" id="KW-1185">Reference proteome</keyword>
<reference evidence="3" key="1">
    <citation type="submission" date="2020-01" db="EMBL/GenBank/DDBJ databases">
        <authorList>
            <consortium name="DOE Joint Genome Institute"/>
            <person name="Haridas S."/>
            <person name="Albert R."/>
            <person name="Binder M."/>
            <person name="Bloem J."/>
            <person name="Labutti K."/>
            <person name="Salamov A."/>
            <person name="Andreopoulos B."/>
            <person name="Baker S.E."/>
            <person name="Barry K."/>
            <person name="Bills G."/>
            <person name="Bluhm B.H."/>
            <person name="Cannon C."/>
            <person name="Castanera R."/>
            <person name="Culley D.E."/>
            <person name="Daum C."/>
            <person name="Ezra D."/>
            <person name="Gonzalez J.B."/>
            <person name="Henrissat B."/>
            <person name="Kuo A."/>
            <person name="Liang C."/>
            <person name="Lipzen A."/>
            <person name="Lutzoni F."/>
            <person name="Magnuson J."/>
            <person name="Mondo S."/>
            <person name="Nolan M."/>
            <person name="Ohm R."/>
            <person name="Pangilinan J."/>
            <person name="Park H.-J."/>
            <person name="Ramirez L."/>
            <person name="Alfaro M."/>
            <person name="Sun H."/>
            <person name="Tritt A."/>
            <person name="Yoshinaga Y."/>
            <person name="Zwiers L.-H."/>
            <person name="Turgeon B.G."/>
            <person name="Goodwin S.B."/>
            <person name="Spatafora J.W."/>
            <person name="Crous P.W."/>
            <person name="Grigoriev I.V."/>
        </authorList>
    </citation>
    <scope>NUCLEOTIDE SEQUENCE</scope>
    <source>
        <strain evidence="3">CBS 342.82</strain>
    </source>
</reference>
<name>A0A6J3MDV8_9PEZI</name>
<dbReference type="Proteomes" id="UP000504637">
    <property type="component" value="Unplaced"/>
</dbReference>
<gene>
    <name evidence="3" type="ORF">K489DRAFT_109086</name>
</gene>
<accession>A0A6J3MDV8</accession>
<sequence length="164" mass="18187">MTHRSGRPPGTKCRNMTARDVEDGQGAQMFTRQHDQFLRARRGGSRFTKNTIMARNRQAIFVGKPSIDHSSCRVVDIAHSNWTGEAHATPASYRKTPSTRSRREKEQESHIRGVKIDSGNAHDILTTTSIIAPAACTAAVQDTSQSKKHKKSQTRLGQHSPTGR</sequence>
<evidence type="ECO:0000313" key="2">
    <source>
        <dbReference type="Proteomes" id="UP000504637"/>
    </source>
</evidence>
<protein>
    <submittedName>
        <fullName evidence="3">Uncharacterized protein</fullName>
    </submittedName>
</protein>
<dbReference type="RefSeq" id="XP_033463231.1">
    <property type="nucleotide sequence ID" value="XM_033598879.1"/>
</dbReference>
<organism evidence="3">
    <name type="scientific">Dissoconium aciculare CBS 342.82</name>
    <dbReference type="NCBI Taxonomy" id="1314786"/>
    <lineage>
        <taxon>Eukaryota</taxon>
        <taxon>Fungi</taxon>
        <taxon>Dikarya</taxon>
        <taxon>Ascomycota</taxon>
        <taxon>Pezizomycotina</taxon>
        <taxon>Dothideomycetes</taxon>
        <taxon>Dothideomycetidae</taxon>
        <taxon>Mycosphaerellales</taxon>
        <taxon>Dissoconiaceae</taxon>
        <taxon>Dissoconium</taxon>
    </lineage>
</organism>
<evidence type="ECO:0000256" key="1">
    <source>
        <dbReference type="SAM" id="MobiDB-lite"/>
    </source>
</evidence>
<feature type="compositionally biased region" description="Polar residues" evidence="1">
    <location>
        <begin position="154"/>
        <end position="164"/>
    </location>
</feature>
<reference evidence="3" key="2">
    <citation type="submission" date="2020-04" db="EMBL/GenBank/DDBJ databases">
        <authorList>
            <consortium name="NCBI Genome Project"/>
        </authorList>
    </citation>
    <scope>NUCLEOTIDE SEQUENCE</scope>
    <source>
        <strain evidence="3">CBS 342.82</strain>
    </source>
</reference>
<dbReference type="AlphaFoldDB" id="A0A6J3MDV8"/>
<feature type="region of interest" description="Disordered" evidence="1">
    <location>
        <begin position="138"/>
        <end position="164"/>
    </location>
</feature>